<dbReference type="Pfam" id="PF03357">
    <property type="entry name" value="Snf7"/>
    <property type="match status" value="1"/>
</dbReference>
<proteinExistence type="predicted"/>
<dbReference type="Gene3D" id="6.10.140.1230">
    <property type="match status" value="1"/>
</dbReference>
<feature type="compositionally biased region" description="Low complexity" evidence="1">
    <location>
        <begin position="183"/>
        <end position="195"/>
    </location>
</feature>
<dbReference type="GO" id="GO:0007034">
    <property type="term" value="P:vacuolar transport"/>
    <property type="evidence" value="ECO:0007669"/>
    <property type="project" value="InterPro"/>
</dbReference>
<dbReference type="PANTHER" id="PTHR10476">
    <property type="entry name" value="CHARGED MULTIVESICULAR BODY PROTEIN"/>
    <property type="match status" value="1"/>
</dbReference>
<dbReference type="InterPro" id="IPR005024">
    <property type="entry name" value="Snf7_fam"/>
</dbReference>
<feature type="region of interest" description="Disordered" evidence="1">
    <location>
        <begin position="183"/>
        <end position="209"/>
    </location>
</feature>
<reference evidence="2" key="1">
    <citation type="submission" date="2021-01" db="EMBL/GenBank/DDBJ databases">
        <authorList>
            <person name="Corre E."/>
            <person name="Pelletier E."/>
            <person name="Niang G."/>
            <person name="Scheremetjew M."/>
            <person name="Finn R."/>
            <person name="Kale V."/>
            <person name="Holt S."/>
            <person name="Cochrane G."/>
            <person name="Meng A."/>
            <person name="Brown T."/>
            <person name="Cohen L."/>
        </authorList>
    </citation>
    <scope>NUCLEOTIDE SEQUENCE</scope>
    <source>
        <strain evidence="2">CCMP1374</strain>
    </source>
</reference>
<name>A0A7S0E7P0_9EUKA</name>
<evidence type="ECO:0000256" key="1">
    <source>
        <dbReference type="SAM" id="MobiDB-lite"/>
    </source>
</evidence>
<protein>
    <submittedName>
        <fullName evidence="2">Uncharacterized protein</fullName>
    </submittedName>
</protein>
<gene>
    <name evidence="2" type="ORF">PANT1444_LOCUS5041</name>
</gene>
<accession>A0A7S0E7P0</accession>
<evidence type="ECO:0000313" key="2">
    <source>
        <dbReference type="EMBL" id="CAD8477045.1"/>
    </source>
</evidence>
<sequence length="221" mass="23847">MSKGLENQLFQLKFTAKQMGRLSSKCLKEEKAEKEKIKKCLEKDNHDGARIHAQNAIRAKTSAQNYLRLSSRVDAVSSRLESAMKMQQVTKSMGMVVKGMDKVLGSMNVEAIGKVMENFEKSFEDMDVRSEYVEQTMNSSTTAAMPEGEVDTLMQMVADEHGLKMADTFGAASVAKVAGASADTQQEAAGTAMPAAGGGGGPLTGAAEDDLEERLRKLRGS</sequence>
<organism evidence="2">
    <name type="scientific">Phaeocystis antarctica</name>
    <dbReference type="NCBI Taxonomy" id="33657"/>
    <lineage>
        <taxon>Eukaryota</taxon>
        <taxon>Haptista</taxon>
        <taxon>Haptophyta</taxon>
        <taxon>Prymnesiophyceae</taxon>
        <taxon>Phaeocystales</taxon>
        <taxon>Phaeocystaceae</taxon>
        <taxon>Phaeocystis</taxon>
    </lineage>
</organism>
<dbReference type="AlphaFoldDB" id="A0A7S0E7P0"/>
<dbReference type="EMBL" id="HBEP01008993">
    <property type="protein sequence ID" value="CAD8477045.1"/>
    <property type="molecule type" value="Transcribed_RNA"/>
</dbReference>